<name>A0A3M6UEP9_POCDA</name>
<protein>
    <submittedName>
        <fullName evidence="2">Uncharacterized protein</fullName>
    </submittedName>
</protein>
<dbReference type="EMBL" id="RCHS01001696">
    <property type="protein sequence ID" value="RMX52147.1"/>
    <property type="molecule type" value="Genomic_DNA"/>
</dbReference>
<evidence type="ECO:0000313" key="2">
    <source>
        <dbReference type="EMBL" id="RMX52147.1"/>
    </source>
</evidence>
<gene>
    <name evidence="2" type="ORF">pdam_00022173</name>
</gene>
<comment type="caution">
    <text evidence="2">The sequence shown here is derived from an EMBL/GenBank/DDBJ whole genome shotgun (WGS) entry which is preliminary data.</text>
</comment>
<dbReference type="AlphaFoldDB" id="A0A3M6UEP9"/>
<reference evidence="2 3" key="1">
    <citation type="journal article" date="2018" name="Sci. Rep.">
        <title>Comparative analysis of the Pocillopora damicornis genome highlights role of immune system in coral evolution.</title>
        <authorList>
            <person name="Cunning R."/>
            <person name="Bay R.A."/>
            <person name="Gillette P."/>
            <person name="Baker A.C."/>
            <person name="Traylor-Knowles N."/>
        </authorList>
    </citation>
    <scope>NUCLEOTIDE SEQUENCE [LARGE SCALE GENOMIC DNA]</scope>
    <source>
        <strain evidence="2">RSMAS</strain>
        <tissue evidence="2">Whole animal</tissue>
    </source>
</reference>
<sequence>MQVAMLEMYNRLRTLKKTWKSNLRILHKDNAFIRKVETSSDSCIVLTTDQQFKDMERFCTNVSQFSILGVDPTFNFGNYYASPSLTQRRQESSPDWTNPHSQQKGTIQLSSTTIKLDGKTQNVLVYGTDREKALSEGFGRPLPYAQHLLWDLHKKDDVMSKMNKLGMWGKPLEIILSDIFRREIGCKRVSGLIDLQIHAQFDQSGKKIKEWLSLHSLSECFVIYFFKNYEANDDMNCNPCLGWCPRCIRSEQKLMHELGSTSRETIQREKEAFHSRVYEATANGGEKTENRGGPSTY</sequence>
<dbReference type="Proteomes" id="UP000275408">
    <property type="component" value="Unassembled WGS sequence"/>
</dbReference>
<organism evidence="2 3">
    <name type="scientific">Pocillopora damicornis</name>
    <name type="common">Cauliflower coral</name>
    <name type="synonym">Millepora damicornis</name>
    <dbReference type="NCBI Taxonomy" id="46731"/>
    <lineage>
        <taxon>Eukaryota</taxon>
        <taxon>Metazoa</taxon>
        <taxon>Cnidaria</taxon>
        <taxon>Anthozoa</taxon>
        <taxon>Hexacorallia</taxon>
        <taxon>Scleractinia</taxon>
        <taxon>Astrocoeniina</taxon>
        <taxon>Pocilloporidae</taxon>
        <taxon>Pocillopora</taxon>
    </lineage>
</organism>
<evidence type="ECO:0000313" key="3">
    <source>
        <dbReference type="Proteomes" id="UP000275408"/>
    </source>
</evidence>
<feature type="region of interest" description="Disordered" evidence="1">
    <location>
        <begin position="278"/>
        <end position="297"/>
    </location>
</feature>
<accession>A0A3M6UEP9</accession>
<proteinExistence type="predicted"/>
<keyword evidence="3" id="KW-1185">Reference proteome</keyword>
<evidence type="ECO:0000256" key="1">
    <source>
        <dbReference type="SAM" id="MobiDB-lite"/>
    </source>
</evidence>